<sequence length="108" mass="12449">MAAVSLSGTAIFEVEIENEEGDIEYEEIMISPDDVEWDTEVHDPDRQMGTEYVHIGTAYVNGEEVQWLVYEYPEGILNYIDRQTNGLNLSKDFTIGLEFEAEQDFEDF</sequence>
<proteinExistence type="predicted"/>
<protein>
    <submittedName>
        <fullName evidence="1">Uncharacterized protein</fullName>
    </submittedName>
</protein>
<dbReference type="AlphaFoldDB" id="A0A3G2SWY1"/>
<name>A0A3G2SWY1_9GAMM</name>
<reference evidence="1 2" key="1">
    <citation type="submission" date="2018-10" db="EMBL/GenBank/DDBJ databases">
        <title>The complete genome of Acinetobacter wuhouensis strain WCHAW010062.</title>
        <authorList>
            <person name="Hu Y."/>
            <person name="Long H."/>
            <person name="Feng Y."/>
            <person name="Zong Z."/>
        </authorList>
    </citation>
    <scope>NUCLEOTIDE SEQUENCE [LARGE SCALE GENOMIC DNA]</scope>
    <source>
        <strain evidence="1 2">WCHAW010062</strain>
        <plasmid evidence="1 2">p5_010062</plasmid>
    </source>
</reference>
<evidence type="ECO:0000313" key="2">
    <source>
        <dbReference type="Proteomes" id="UP000279962"/>
    </source>
</evidence>
<keyword evidence="1" id="KW-0614">Plasmid</keyword>
<organism evidence="1 2">
    <name type="scientific">Acinetobacter wuhouensis</name>
    <dbReference type="NCBI Taxonomy" id="1879050"/>
    <lineage>
        <taxon>Bacteria</taxon>
        <taxon>Pseudomonadati</taxon>
        <taxon>Pseudomonadota</taxon>
        <taxon>Gammaproteobacteria</taxon>
        <taxon>Moraxellales</taxon>
        <taxon>Moraxellaceae</taxon>
        <taxon>Acinetobacter</taxon>
    </lineage>
</organism>
<gene>
    <name evidence="1" type="ORF">CDG68_00780</name>
</gene>
<evidence type="ECO:0000313" key="1">
    <source>
        <dbReference type="EMBL" id="AYO52318.1"/>
    </source>
</evidence>
<geneLocation type="plasmid" evidence="1 2">
    <name>p5_010062</name>
</geneLocation>
<dbReference type="Proteomes" id="UP000279962">
    <property type="component" value="Plasmid p5_010062"/>
</dbReference>
<dbReference type="RefSeq" id="WP_087554564.1">
    <property type="nucleotide sequence ID" value="NZ_CP033125.1"/>
</dbReference>
<dbReference type="EMBL" id="CP033125">
    <property type="protein sequence ID" value="AYO52318.1"/>
    <property type="molecule type" value="Genomic_DNA"/>
</dbReference>
<accession>A0A3G2SWY1</accession>